<accession>A0A0L9TG38</accession>
<evidence type="ECO:0000313" key="3">
    <source>
        <dbReference type="Proteomes" id="UP000053144"/>
    </source>
</evidence>
<feature type="compositionally biased region" description="Basic and acidic residues" evidence="1">
    <location>
        <begin position="211"/>
        <end position="221"/>
    </location>
</feature>
<feature type="compositionally biased region" description="Acidic residues" evidence="1">
    <location>
        <begin position="201"/>
        <end position="210"/>
    </location>
</feature>
<evidence type="ECO:0000256" key="1">
    <source>
        <dbReference type="SAM" id="MobiDB-lite"/>
    </source>
</evidence>
<reference evidence="3" key="1">
    <citation type="journal article" date="2015" name="Proc. Natl. Acad. Sci. U.S.A.">
        <title>Genome sequencing of adzuki bean (Vigna angularis) provides insight into high starch and low fat accumulation and domestication.</title>
        <authorList>
            <person name="Yang K."/>
            <person name="Tian Z."/>
            <person name="Chen C."/>
            <person name="Luo L."/>
            <person name="Zhao B."/>
            <person name="Wang Z."/>
            <person name="Yu L."/>
            <person name="Li Y."/>
            <person name="Sun Y."/>
            <person name="Li W."/>
            <person name="Chen Y."/>
            <person name="Li Y."/>
            <person name="Zhang Y."/>
            <person name="Ai D."/>
            <person name="Zhao J."/>
            <person name="Shang C."/>
            <person name="Ma Y."/>
            <person name="Wu B."/>
            <person name="Wang M."/>
            <person name="Gao L."/>
            <person name="Sun D."/>
            <person name="Zhang P."/>
            <person name="Guo F."/>
            <person name="Wang W."/>
            <person name="Li Y."/>
            <person name="Wang J."/>
            <person name="Varshney R.K."/>
            <person name="Wang J."/>
            <person name="Ling H.Q."/>
            <person name="Wan P."/>
        </authorList>
    </citation>
    <scope>NUCLEOTIDE SEQUENCE</scope>
    <source>
        <strain evidence="3">cv. Jingnong 6</strain>
    </source>
</reference>
<feature type="region of interest" description="Disordered" evidence="1">
    <location>
        <begin position="192"/>
        <end position="221"/>
    </location>
</feature>
<feature type="region of interest" description="Disordered" evidence="1">
    <location>
        <begin position="1"/>
        <end position="24"/>
    </location>
</feature>
<dbReference type="Proteomes" id="UP000053144">
    <property type="component" value="Unassembled WGS sequence"/>
</dbReference>
<dbReference type="AlphaFoldDB" id="A0A0L9TG38"/>
<dbReference type="EMBL" id="KQ258491">
    <property type="protein sequence ID" value="KOM29431.1"/>
    <property type="molecule type" value="Genomic_DNA"/>
</dbReference>
<evidence type="ECO:0000313" key="2">
    <source>
        <dbReference type="EMBL" id="KOM29431.1"/>
    </source>
</evidence>
<proteinExistence type="predicted"/>
<name>A0A0L9TG38_PHAAN</name>
<organism evidence="2 3">
    <name type="scientific">Phaseolus angularis</name>
    <name type="common">Azuki bean</name>
    <name type="synonym">Vigna angularis</name>
    <dbReference type="NCBI Taxonomy" id="3914"/>
    <lineage>
        <taxon>Eukaryota</taxon>
        <taxon>Viridiplantae</taxon>
        <taxon>Streptophyta</taxon>
        <taxon>Embryophyta</taxon>
        <taxon>Tracheophyta</taxon>
        <taxon>Spermatophyta</taxon>
        <taxon>Magnoliopsida</taxon>
        <taxon>eudicotyledons</taxon>
        <taxon>Gunneridae</taxon>
        <taxon>Pentapetalae</taxon>
        <taxon>rosids</taxon>
        <taxon>fabids</taxon>
        <taxon>Fabales</taxon>
        <taxon>Fabaceae</taxon>
        <taxon>Papilionoideae</taxon>
        <taxon>50 kb inversion clade</taxon>
        <taxon>NPAAA clade</taxon>
        <taxon>indigoferoid/millettioid clade</taxon>
        <taxon>Phaseoleae</taxon>
        <taxon>Vigna</taxon>
    </lineage>
</organism>
<dbReference type="Gramene" id="KOM29431">
    <property type="protein sequence ID" value="KOM29431"/>
    <property type="gene ID" value="LR48_Vigan682s000500"/>
</dbReference>
<protein>
    <submittedName>
        <fullName evidence="2">Uncharacterized protein</fullName>
    </submittedName>
</protein>
<gene>
    <name evidence="2" type="ORF">LR48_Vigan682s000500</name>
</gene>
<sequence>MASSSSSKRIKRVRPSERNASPSRWISDNNARERFMGWKNVKEIVPHKALDLFLFRKEGFIFPEKLAYQGINNWCNLPYCVFISKVITLSNVVLIGETKVICNKINEIGKAILTCISLKKTAMGWIFSDEQIQVKNNDEVFDSDEEQVSFSPKSEFKKFVVKRFEKISKKASKMKKTVISMEEKMNEIIKNYVETTTSTEESTDEDDESSKEDYMEIYESK</sequence>